<gene>
    <name evidence="1" type="ORF">BDD14_5331</name>
</gene>
<organism evidence="1 2">
    <name type="scientific">Edaphobacter modestus</name>
    <dbReference type="NCBI Taxonomy" id="388466"/>
    <lineage>
        <taxon>Bacteria</taxon>
        <taxon>Pseudomonadati</taxon>
        <taxon>Acidobacteriota</taxon>
        <taxon>Terriglobia</taxon>
        <taxon>Terriglobales</taxon>
        <taxon>Acidobacteriaceae</taxon>
        <taxon>Edaphobacter</taxon>
    </lineage>
</organism>
<accession>A0A4Q7Z0B0</accession>
<dbReference type="OrthoDB" id="8746011at2"/>
<evidence type="ECO:0000313" key="1">
    <source>
        <dbReference type="EMBL" id="RZU43647.1"/>
    </source>
</evidence>
<dbReference type="RefSeq" id="WP_130422354.1">
    <property type="nucleotide sequence ID" value="NZ_SHKW01000001.1"/>
</dbReference>
<comment type="caution">
    <text evidence="1">The sequence shown here is derived from an EMBL/GenBank/DDBJ whole genome shotgun (WGS) entry which is preliminary data.</text>
</comment>
<protein>
    <submittedName>
        <fullName evidence="1">Uncharacterized protein</fullName>
    </submittedName>
</protein>
<reference evidence="1 2" key="1">
    <citation type="submission" date="2019-02" db="EMBL/GenBank/DDBJ databases">
        <title>Genomic Encyclopedia of Archaeal and Bacterial Type Strains, Phase II (KMG-II): from individual species to whole genera.</title>
        <authorList>
            <person name="Goeker M."/>
        </authorList>
    </citation>
    <scope>NUCLEOTIDE SEQUENCE [LARGE SCALE GENOMIC DNA]</scope>
    <source>
        <strain evidence="1 2">DSM 18101</strain>
    </source>
</reference>
<keyword evidence="2" id="KW-1185">Reference proteome</keyword>
<dbReference type="Proteomes" id="UP000292958">
    <property type="component" value="Unassembled WGS sequence"/>
</dbReference>
<name>A0A4Q7Z0B0_9BACT</name>
<sequence>MSELLDLVLRAHGGLDRWNKFNKVSATFVAGGGLLPMKGLEADPKPLDGTVTIHEQSTVIRPFGQPDWRMIFTPNCVSIETTAGLVVQERSNPRGAFAGHTMNTPWDLLHRAYFNGYARWTYLTTPFLMAMPDFEVTEIAPWQEGAEQWRGLRARFPGTIASHSREQDFYFGDDFLLRRHDYHLEIAGGVPVAQYVYDLVDADGFRFPTKRRAYVRGPHLKAIRDLLLISLDLSDFEVMS</sequence>
<evidence type="ECO:0000313" key="2">
    <source>
        <dbReference type="Proteomes" id="UP000292958"/>
    </source>
</evidence>
<dbReference type="EMBL" id="SHKW01000001">
    <property type="protein sequence ID" value="RZU43647.1"/>
    <property type="molecule type" value="Genomic_DNA"/>
</dbReference>
<dbReference type="AlphaFoldDB" id="A0A4Q7Z0B0"/>
<proteinExistence type="predicted"/>